<name>H2J4L1_MARPK</name>
<reference evidence="6 7" key="1">
    <citation type="journal article" date="2012" name="J. Bacteriol.">
        <title>Complete Genome Sequence of the Thermophilic, Piezophilic, Heterotrophic Bacterium Marinitoga piezophila KA3.</title>
        <authorList>
            <person name="Lucas S."/>
            <person name="Han J."/>
            <person name="Lapidus A."/>
            <person name="Cheng J.F."/>
            <person name="Goodwin L.A."/>
            <person name="Pitluck S."/>
            <person name="Peters L."/>
            <person name="Mikhailova N."/>
            <person name="Teshima H."/>
            <person name="Detter J.C."/>
            <person name="Han C."/>
            <person name="Tapia R."/>
            <person name="Land M."/>
            <person name="Hauser L."/>
            <person name="Kyrpides N.C."/>
            <person name="Ivanova N."/>
            <person name="Pagani I."/>
            <person name="Vannier P."/>
            <person name="Oger P."/>
            <person name="Bartlett D.H."/>
            <person name="Noll K.M."/>
            <person name="Woyke T."/>
            <person name="Jebbar M."/>
        </authorList>
    </citation>
    <scope>NUCLEOTIDE SEQUENCE [LARGE SCALE GENOMIC DNA]</scope>
    <source>
        <strain evidence="7">DSM 14283 / JCM 11233 / KA3</strain>
    </source>
</reference>
<evidence type="ECO:0000256" key="2">
    <source>
        <dbReference type="ARBA" id="ARBA00023277"/>
    </source>
</evidence>
<dbReference type="Gene3D" id="1.20.1430.10">
    <property type="entry name" value="Families 57/38 glycoside transferase, middle domain"/>
    <property type="match status" value="1"/>
</dbReference>
<dbReference type="HOGENOM" id="CLU_008192_1_0_0"/>
<dbReference type="SUPFAM" id="SSF88688">
    <property type="entry name" value="Families 57/38 glycoside transferase middle domain"/>
    <property type="match status" value="1"/>
</dbReference>
<dbReference type="KEGG" id="mpz:Marpi_1563"/>
<proteinExistence type="inferred from homology"/>
<dbReference type="CDD" id="cd10792">
    <property type="entry name" value="GH57N_AmyC_like"/>
    <property type="match status" value="1"/>
</dbReference>
<dbReference type="PANTHER" id="PTHR41695">
    <property type="entry name" value="1,4-ALPHA-GLUCAN BRANCHING ENZYME RV3031-RELATED"/>
    <property type="match status" value="1"/>
</dbReference>
<reference evidence="7" key="2">
    <citation type="submission" date="2012-01" db="EMBL/GenBank/DDBJ databases">
        <title>Complete sequence of chromosome of Marinitoga piezophila KA3.</title>
        <authorList>
            <person name="Lucas S."/>
            <person name="Han J."/>
            <person name="Lapidus A."/>
            <person name="Cheng J.-F."/>
            <person name="Goodwin L."/>
            <person name="Pitluck S."/>
            <person name="Peters L."/>
            <person name="Mikhailova N."/>
            <person name="Teshima H."/>
            <person name="Detter J.C."/>
            <person name="Han C."/>
            <person name="Tapia R."/>
            <person name="Land M."/>
            <person name="Hauser L."/>
            <person name="Kyrpides N."/>
            <person name="Ivanova N."/>
            <person name="Pagani I."/>
            <person name="Jebbar M."/>
            <person name="Vannier P."/>
            <person name="Oger P."/>
            <person name="Cario A."/>
            <person name="Bartlett D."/>
            <person name="Noll K.M."/>
            <person name="Woyke T."/>
        </authorList>
    </citation>
    <scope>NUCLEOTIDE SEQUENCE [LARGE SCALE GENOMIC DNA]</scope>
    <source>
        <strain evidence="7">DSM 14283 / JCM 11233 / KA3</strain>
    </source>
</reference>
<dbReference type="PANTHER" id="PTHR41695:SF1">
    <property type="entry name" value="1,4-ALPHA-GLUCAN BRANCHING ENZYME TK1436"/>
    <property type="match status" value="1"/>
</dbReference>
<dbReference type="GO" id="GO:0005576">
    <property type="term" value="C:extracellular region"/>
    <property type="evidence" value="ECO:0007669"/>
    <property type="project" value="TreeGrafter"/>
</dbReference>
<evidence type="ECO:0000313" key="6">
    <source>
        <dbReference type="EMBL" id="AEX85953.1"/>
    </source>
</evidence>
<dbReference type="GO" id="GO:0030979">
    <property type="term" value="P:alpha-glucan biosynthetic process"/>
    <property type="evidence" value="ECO:0007669"/>
    <property type="project" value="InterPro"/>
</dbReference>
<dbReference type="AlphaFoldDB" id="H2J4L1"/>
<feature type="domain" description="1,4-alpha-glucan branching enzyme C-terminal" evidence="5">
    <location>
        <begin position="427"/>
        <end position="525"/>
    </location>
</feature>
<evidence type="ECO:0008006" key="8">
    <source>
        <dbReference type="Google" id="ProtNLM"/>
    </source>
</evidence>
<evidence type="ECO:0000256" key="3">
    <source>
        <dbReference type="RuleBase" id="RU361196"/>
    </source>
</evidence>
<dbReference type="SUPFAM" id="SSF88713">
    <property type="entry name" value="Glycoside hydrolase/deacetylase"/>
    <property type="match status" value="1"/>
</dbReference>
<evidence type="ECO:0000256" key="1">
    <source>
        <dbReference type="ARBA" id="ARBA00006821"/>
    </source>
</evidence>
<dbReference type="OrthoDB" id="9803279at2"/>
<dbReference type="EMBL" id="CP003257">
    <property type="protein sequence ID" value="AEX85953.1"/>
    <property type="molecule type" value="Genomic_DNA"/>
</dbReference>
<evidence type="ECO:0000313" key="7">
    <source>
        <dbReference type="Proteomes" id="UP000007161"/>
    </source>
</evidence>
<protein>
    <recommendedName>
        <fullName evidence="8">1,4-alpha-glucan branching enzyme</fullName>
    </recommendedName>
</protein>
<comment type="similarity">
    <text evidence="1 3">Belongs to the glycosyl hydrolase 57 family.</text>
</comment>
<dbReference type="InterPro" id="IPR027291">
    <property type="entry name" value="Glyco_hydro_38_N_sf"/>
</dbReference>
<keyword evidence="2 3" id="KW-0119">Carbohydrate metabolism</keyword>
<feature type="domain" description="Glycoside hydrolase family 57 N-terminal" evidence="4">
    <location>
        <begin position="8"/>
        <end position="352"/>
    </location>
</feature>
<evidence type="ECO:0000259" key="4">
    <source>
        <dbReference type="Pfam" id="PF03065"/>
    </source>
</evidence>
<accession>H2J4L1</accession>
<dbReference type="InterPro" id="IPR037090">
    <property type="entry name" value="57_glycoside_trans_central"/>
</dbReference>
<dbReference type="eggNOG" id="COG1543">
    <property type="taxonomic scope" value="Bacteria"/>
</dbReference>
<dbReference type="InterPro" id="IPR011330">
    <property type="entry name" value="Glyco_hydro/deAcase_b/a-brl"/>
</dbReference>
<dbReference type="Pfam" id="PF09210">
    <property type="entry name" value="BE_C"/>
    <property type="match status" value="1"/>
</dbReference>
<dbReference type="InterPro" id="IPR004300">
    <property type="entry name" value="Glyco_hydro_57_N"/>
</dbReference>
<dbReference type="InterPro" id="IPR040042">
    <property type="entry name" value="Branching_enz_MT3115-like"/>
</dbReference>
<keyword evidence="7" id="KW-1185">Reference proteome</keyword>
<dbReference type="Gene3D" id="3.20.110.10">
    <property type="entry name" value="Glycoside hydrolase 38, N terminal domain"/>
    <property type="match status" value="1"/>
</dbReference>
<sequence length="528" mass="63444">MKKGNILFVLHSHLPYVRHPDYEEFMEERWLFEAITETYVPLIQMFKKLEHRGIEFKLTMSFSPTLIEMLSSIDLQEKYVRYLKKIIKLAENEYIKTKDEEIQKHKMADYYLNRFKEILVIFEREYEKNILEAFKEYAEKGYLELITTAATHAVLPIYQEYPDIVKMQVKYGLETFKKAFGYYPKGFWLPELAYYEGLDAILKEFGIEYTILEREALIHGESYPLYNVYNPIMTHEGLFVFGRDKENNFEIFDPEYGYTSDPRYREFYRDIGFDREYEYIKDYIDKSGVRCNTGIKYHKITGKEKELFEKGLYDIDEAYSVVKEHAKDFVEKRKKQLKKLSNEYPEIEPTMVYAFNTDFFGHWWYEGIIFLQKVFENLDAVENLNAKTPMEILNDIEEIQMLSPSKSTWGINGYFEEWINGNNDWIYPAIYEMVEVLKKKINNKFTEQEKRVLQQMITELMLTQSSDWAFIISSGTTVEYAVNRIKTHVKRFFELNEMLDSGKIEKNKLKYYMWVDKIFENIDYSKIM</sequence>
<dbReference type="InterPro" id="IPR028995">
    <property type="entry name" value="Glyco_hydro_57/38_cen_sf"/>
</dbReference>
<dbReference type="Proteomes" id="UP000007161">
    <property type="component" value="Chromosome"/>
</dbReference>
<dbReference type="RefSeq" id="WP_014297024.1">
    <property type="nucleotide sequence ID" value="NC_016751.1"/>
</dbReference>
<dbReference type="STRING" id="443254.Marpi_1563"/>
<organism evidence="6 7">
    <name type="scientific">Marinitoga piezophila (strain DSM 14283 / JCM 11233 / KA3)</name>
    <dbReference type="NCBI Taxonomy" id="443254"/>
    <lineage>
        <taxon>Bacteria</taxon>
        <taxon>Thermotogati</taxon>
        <taxon>Thermotogota</taxon>
        <taxon>Thermotogae</taxon>
        <taxon>Petrotogales</taxon>
        <taxon>Petrotogaceae</taxon>
        <taxon>Marinitoga</taxon>
    </lineage>
</organism>
<evidence type="ECO:0000259" key="5">
    <source>
        <dbReference type="Pfam" id="PF09210"/>
    </source>
</evidence>
<dbReference type="GO" id="GO:0003844">
    <property type="term" value="F:1,4-alpha-glucan branching enzyme activity"/>
    <property type="evidence" value="ECO:0007669"/>
    <property type="project" value="InterPro"/>
</dbReference>
<dbReference type="InterPro" id="IPR015293">
    <property type="entry name" value="BE_C"/>
</dbReference>
<dbReference type="Pfam" id="PF03065">
    <property type="entry name" value="Glyco_hydro_57"/>
    <property type="match status" value="1"/>
</dbReference>
<gene>
    <name evidence="6" type="ordered locus">Marpi_1563</name>
</gene>